<dbReference type="Pfam" id="PF01402">
    <property type="entry name" value="RHH_1"/>
    <property type="match status" value="1"/>
</dbReference>
<reference evidence="7 8" key="1">
    <citation type="submission" date="2011-09" db="EMBL/GenBank/DDBJ databases">
        <title>The draft genome of Methanotorris formicicus Mc-S-70.</title>
        <authorList>
            <consortium name="US DOE Joint Genome Institute (JGI-PGF)"/>
            <person name="Lucas S."/>
            <person name="Han J."/>
            <person name="Lapidus A."/>
            <person name="Cheng J.-F."/>
            <person name="Goodwin L."/>
            <person name="Pitluck S."/>
            <person name="Peters L."/>
            <person name="Land M.L."/>
            <person name="Hauser L."/>
            <person name="Sieprawska-Lupa M."/>
            <person name="Takai K."/>
            <person name="Miyazaki J."/>
            <person name="Whitman W."/>
            <person name="Woyke T.J."/>
        </authorList>
    </citation>
    <scope>NUCLEOTIDE SEQUENCE [LARGE SCALE GENOMIC DNA]</scope>
    <source>
        <strain evidence="7 8">Mc-S-70</strain>
    </source>
</reference>
<evidence type="ECO:0000256" key="3">
    <source>
        <dbReference type="ARBA" id="ARBA00023125"/>
    </source>
</evidence>
<dbReference type="InterPro" id="IPR050192">
    <property type="entry name" value="CopG/NikR_regulator"/>
</dbReference>
<evidence type="ECO:0000256" key="4">
    <source>
        <dbReference type="ARBA" id="ARBA00023163"/>
    </source>
</evidence>
<sequence length="131" mass="15467">MERITMTIQKDLLKELEDITKELNKSRSEVIREALVDYVKKYDWLHRIKSKAGDITLIYNPKVYRQILEIEKNYKDVVLVSFQSVVNDELLRIIIVRGSRERIIELTEKLKSLNDVKYAKLTTIGIPDINF</sequence>
<comment type="similarity">
    <text evidence="1">Belongs to the transcriptional regulatory CopG/NikR family.</text>
</comment>
<dbReference type="InterPro" id="IPR013321">
    <property type="entry name" value="Arc_rbn_hlx_hlx"/>
</dbReference>
<dbReference type="Gene3D" id="1.10.1220.10">
    <property type="entry name" value="Met repressor-like"/>
    <property type="match status" value="1"/>
</dbReference>
<organism evidence="7 8">
    <name type="scientific">Methanotorris formicicus Mc-S-70</name>
    <dbReference type="NCBI Taxonomy" id="647171"/>
    <lineage>
        <taxon>Archaea</taxon>
        <taxon>Methanobacteriati</taxon>
        <taxon>Methanobacteriota</taxon>
        <taxon>Methanomada group</taxon>
        <taxon>Methanococci</taxon>
        <taxon>Methanococcales</taxon>
        <taxon>Methanocaldococcaceae</taxon>
        <taxon>Methanotorris</taxon>
    </lineage>
</organism>
<keyword evidence="2" id="KW-0805">Transcription regulation</keyword>
<dbReference type="EMBL" id="AGJL01000024">
    <property type="protein sequence ID" value="EHP86348.1"/>
    <property type="molecule type" value="Genomic_DNA"/>
</dbReference>
<dbReference type="InterPro" id="IPR027271">
    <property type="entry name" value="Acetolactate_synth/TF_NikR_C"/>
</dbReference>
<name>H1KZ65_9EURY</name>
<accession>H1KZ65</accession>
<evidence type="ECO:0000259" key="6">
    <source>
        <dbReference type="Pfam" id="PF08753"/>
    </source>
</evidence>
<dbReference type="GO" id="GO:0006355">
    <property type="term" value="P:regulation of DNA-templated transcription"/>
    <property type="evidence" value="ECO:0007669"/>
    <property type="project" value="InterPro"/>
</dbReference>
<feature type="domain" description="Ribbon-helix-helix protein CopG" evidence="5">
    <location>
        <begin position="2"/>
        <end position="42"/>
    </location>
</feature>
<dbReference type="CDD" id="cd22231">
    <property type="entry name" value="RHH_NikR_HicB-like"/>
    <property type="match status" value="1"/>
</dbReference>
<dbReference type="STRING" id="647171.MetfoDRAFT_1088"/>
<evidence type="ECO:0000313" key="8">
    <source>
        <dbReference type="Proteomes" id="UP000003706"/>
    </source>
</evidence>
<dbReference type="PANTHER" id="PTHR34719">
    <property type="entry name" value="NICKEL-RESPONSIVE REGULATOR"/>
    <property type="match status" value="1"/>
</dbReference>
<evidence type="ECO:0000256" key="2">
    <source>
        <dbReference type="ARBA" id="ARBA00023015"/>
    </source>
</evidence>
<gene>
    <name evidence="7" type="ORF">MetfoDRAFT_1088</name>
</gene>
<evidence type="ECO:0000256" key="1">
    <source>
        <dbReference type="ARBA" id="ARBA00008478"/>
    </source>
</evidence>
<dbReference type="PANTHER" id="PTHR34719:SF2">
    <property type="entry name" value="NICKEL-RESPONSIVE REGULATOR"/>
    <property type="match status" value="1"/>
</dbReference>
<keyword evidence="4" id="KW-0804">Transcription</keyword>
<dbReference type="SUPFAM" id="SSF47598">
    <property type="entry name" value="Ribbon-helix-helix"/>
    <property type="match status" value="1"/>
</dbReference>
<protein>
    <submittedName>
        <fullName evidence="7">Transcriptional regulator NikR, CopG family</fullName>
    </submittedName>
</protein>
<dbReference type="AlphaFoldDB" id="H1KZ65"/>
<comment type="caution">
    <text evidence="7">The sequence shown here is derived from an EMBL/GenBank/DDBJ whole genome shotgun (WGS) entry which is preliminary data.</text>
</comment>
<dbReference type="Pfam" id="PF08753">
    <property type="entry name" value="NikR_C"/>
    <property type="match status" value="1"/>
</dbReference>
<dbReference type="GO" id="GO:0003677">
    <property type="term" value="F:DNA binding"/>
    <property type="evidence" value="ECO:0007669"/>
    <property type="project" value="UniProtKB-KW"/>
</dbReference>
<evidence type="ECO:0000259" key="5">
    <source>
        <dbReference type="Pfam" id="PF01402"/>
    </source>
</evidence>
<evidence type="ECO:0000313" key="7">
    <source>
        <dbReference type="EMBL" id="EHP86348.1"/>
    </source>
</evidence>
<dbReference type="InterPro" id="IPR014864">
    <property type="entry name" value="TF_NikR_Ni-bd_C"/>
</dbReference>
<feature type="domain" description="Transcription factor NikR nickel binding C-terminal" evidence="6">
    <location>
        <begin position="53"/>
        <end position="124"/>
    </location>
</feature>
<dbReference type="InterPro" id="IPR045865">
    <property type="entry name" value="ACT-like_dom_sf"/>
</dbReference>
<dbReference type="Gene3D" id="3.30.70.1150">
    <property type="entry name" value="ACT-like. Chain A, domain 2"/>
    <property type="match status" value="1"/>
</dbReference>
<keyword evidence="8" id="KW-1185">Reference proteome</keyword>
<keyword evidence="3" id="KW-0238">DNA-binding</keyword>
<proteinExistence type="inferred from homology"/>
<dbReference type="InterPro" id="IPR002145">
    <property type="entry name" value="CopG"/>
</dbReference>
<dbReference type="OrthoDB" id="64466at2157"/>
<dbReference type="SUPFAM" id="SSF55021">
    <property type="entry name" value="ACT-like"/>
    <property type="match status" value="1"/>
</dbReference>
<dbReference type="RefSeq" id="WP_007044520.1">
    <property type="nucleotide sequence ID" value="NZ_AGJL01000024.1"/>
</dbReference>
<dbReference type="InterPro" id="IPR010985">
    <property type="entry name" value="Ribbon_hlx_hlx"/>
</dbReference>
<dbReference type="Proteomes" id="UP000003706">
    <property type="component" value="Unassembled WGS sequence"/>
</dbReference>